<organism evidence="5 6">
    <name type="scientific">Candidatus Staskawiczbacteria bacterium RIFCSPHIGHO2_02_FULL_33_16</name>
    <dbReference type="NCBI Taxonomy" id="1802204"/>
    <lineage>
        <taxon>Bacteria</taxon>
        <taxon>Candidatus Staskawicziibacteriota</taxon>
    </lineage>
</organism>
<evidence type="ECO:0000256" key="1">
    <source>
        <dbReference type="ARBA" id="ARBA00023125"/>
    </source>
</evidence>
<dbReference type="CDD" id="cd00338">
    <property type="entry name" value="Ser_Recombinase"/>
    <property type="match status" value="1"/>
</dbReference>
<dbReference type="PANTHER" id="PTHR30461:SF2">
    <property type="entry name" value="SERINE RECOMBINASE PINE-RELATED"/>
    <property type="match status" value="1"/>
</dbReference>
<proteinExistence type="predicted"/>
<protein>
    <recommendedName>
        <fullName evidence="7">Recombinase domain-containing protein</fullName>
    </recommendedName>
</protein>
<evidence type="ECO:0000256" key="2">
    <source>
        <dbReference type="ARBA" id="ARBA00023172"/>
    </source>
</evidence>
<evidence type="ECO:0000313" key="6">
    <source>
        <dbReference type="Proteomes" id="UP000179183"/>
    </source>
</evidence>
<evidence type="ECO:0000259" key="3">
    <source>
        <dbReference type="PROSITE" id="PS51736"/>
    </source>
</evidence>
<dbReference type="InterPro" id="IPR038109">
    <property type="entry name" value="DNA_bind_recomb_sf"/>
</dbReference>
<dbReference type="Gene3D" id="3.90.1750.20">
    <property type="entry name" value="Putative Large Serine Recombinase, Chain B, Domain 2"/>
    <property type="match status" value="1"/>
</dbReference>
<dbReference type="InterPro" id="IPR050639">
    <property type="entry name" value="SSR_resolvase"/>
</dbReference>
<dbReference type="InterPro" id="IPR006119">
    <property type="entry name" value="Resolv_N"/>
</dbReference>
<feature type="domain" description="Resolvase/invertase-type recombinase catalytic" evidence="3">
    <location>
        <begin position="9"/>
        <end position="158"/>
    </location>
</feature>
<sequence length="574" mass="66320">MEKQKNKINHTLYARKSSEEEDRQVLSIDSQINEDKKIASSNGVIVPDDAIRKESFSAKTEYARPVFESMIKDIEAGRVQGIIAWHPNRLSRNAIDAARLISLFDKGKLKQIITAQQVFRNTPSDKFFFNLLTSQAKMENDNKSLDVKRGLRRKYEMGYPPCLSKVGYMNDESGRKGDKKWKNDTDRQPLIKKVFEEFLTARYSVRKIKEYADKNVCLRTIQRNKEGGKPLNESAMYNLLTDPFYAGFFYRNDENEEKKRYEAHESLNRLITEGQYWQVQRILGKKGKPCPTKYLESFPYKRFMKCGSCGGSVTAEQKHQLICSECKFKFSYPNKTACPKCKVKIEKMENPKYLYYIFYHCIKGKDPNCKEGALQEIKIDEYVADYFAKNIKISTALKEWCLKNFTEIIENEKQNELEVRISKERELEQKKKDYDNLVKMGSRGLISDEEAFLRLESSASADIKKAEQSLSRAGGSPTEMIDEAKKIFNFAVGVAEIFRNGVFKDKDEALTEICSNLTLKGKKVEIYEQNSYLALKKCIVESKLKNSNFEPAIYGENNEKTESFDSVRSTWLPG</sequence>
<dbReference type="Proteomes" id="UP000179183">
    <property type="component" value="Unassembled WGS sequence"/>
</dbReference>
<comment type="caution">
    <text evidence="5">The sequence shown here is derived from an EMBL/GenBank/DDBJ whole genome shotgun (WGS) entry which is preliminary data.</text>
</comment>
<dbReference type="AlphaFoldDB" id="A0A1G2HUC0"/>
<dbReference type="GO" id="GO:0000150">
    <property type="term" value="F:DNA strand exchange activity"/>
    <property type="evidence" value="ECO:0007669"/>
    <property type="project" value="InterPro"/>
</dbReference>
<keyword evidence="1" id="KW-0238">DNA-binding</keyword>
<evidence type="ECO:0008006" key="7">
    <source>
        <dbReference type="Google" id="ProtNLM"/>
    </source>
</evidence>
<dbReference type="Pfam" id="PF07508">
    <property type="entry name" value="Recombinase"/>
    <property type="match status" value="1"/>
</dbReference>
<evidence type="ECO:0000259" key="4">
    <source>
        <dbReference type="PROSITE" id="PS51737"/>
    </source>
</evidence>
<dbReference type="GO" id="GO:0003677">
    <property type="term" value="F:DNA binding"/>
    <property type="evidence" value="ECO:0007669"/>
    <property type="project" value="UniProtKB-KW"/>
</dbReference>
<keyword evidence="2" id="KW-0233">DNA recombination</keyword>
<dbReference type="EMBL" id="MHOQ01000035">
    <property type="protein sequence ID" value="OGZ65840.1"/>
    <property type="molecule type" value="Genomic_DNA"/>
</dbReference>
<dbReference type="SUPFAM" id="SSF53041">
    <property type="entry name" value="Resolvase-like"/>
    <property type="match status" value="1"/>
</dbReference>
<dbReference type="InterPro" id="IPR036162">
    <property type="entry name" value="Resolvase-like_N_sf"/>
</dbReference>
<dbReference type="PROSITE" id="PS51737">
    <property type="entry name" value="RECOMBINASE_DNA_BIND"/>
    <property type="match status" value="1"/>
</dbReference>
<feature type="domain" description="Recombinase" evidence="4">
    <location>
        <begin position="165"/>
        <end position="289"/>
    </location>
</feature>
<name>A0A1G2HUC0_9BACT</name>
<dbReference type="InterPro" id="IPR011109">
    <property type="entry name" value="DNA_bind_recombinase_dom"/>
</dbReference>
<dbReference type="Pfam" id="PF00239">
    <property type="entry name" value="Resolvase"/>
    <property type="match status" value="1"/>
</dbReference>
<gene>
    <name evidence="5" type="ORF">A3D34_03260</name>
</gene>
<dbReference type="Gene3D" id="3.40.50.1390">
    <property type="entry name" value="Resolvase, N-terminal catalytic domain"/>
    <property type="match status" value="1"/>
</dbReference>
<reference evidence="5 6" key="1">
    <citation type="journal article" date="2016" name="Nat. Commun.">
        <title>Thousands of microbial genomes shed light on interconnected biogeochemical processes in an aquifer system.</title>
        <authorList>
            <person name="Anantharaman K."/>
            <person name="Brown C.T."/>
            <person name="Hug L.A."/>
            <person name="Sharon I."/>
            <person name="Castelle C.J."/>
            <person name="Probst A.J."/>
            <person name="Thomas B.C."/>
            <person name="Singh A."/>
            <person name="Wilkins M.J."/>
            <person name="Karaoz U."/>
            <person name="Brodie E.L."/>
            <person name="Williams K.H."/>
            <person name="Hubbard S.S."/>
            <person name="Banfield J.F."/>
        </authorList>
    </citation>
    <scope>NUCLEOTIDE SEQUENCE [LARGE SCALE GENOMIC DNA]</scope>
</reference>
<dbReference type="PANTHER" id="PTHR30461">
    <property type="entry name" value="DNA-INVERTASE FROM LAMBDOID PROPHAGE"/>
    <property type="match status" value="1"/>
</dbReference>
<dbReference type="SMART" id="SM00857">
    <property type="entry name" value="Resolvase"/>
    <property type="match status" value="1"/>
</dbReference>
<dbReference type="PROSITE" id="PS51736">
    <property type="entry name" value="RECOMBINASES_3"/>
    <property type="match status" value="1"/>
</dbReference>
<evidence type="ECO:0000313" key="5">
    <source>
        <dbReference type="EMBL" id="OGZ65840.1"/>
    </source>
</evidence>
<accession>A0A1G2HUC0</accession>